<evidence type="ECO:0000256" key="2">
    <source>
        <dbReference type="ARBA" id="ARBA00022475"/>
    </source>
</evidence>
<protein>
    <submittedName>
        <fullName evidence="7">APC family permease</fullName>
    </submittedName>
</protein>
<name>A0AAX3EZ35_MYCSY</name>
<feature type="transmembrane region" description="Helical" evidence="6">
    <location>
        <begin position="427"/>
        <end position="449"/>
    </location>
</feature>
<dbReference type="PANTHER" id="PTHR42770">
    <property type="entry name" value="AMINO ACID TRANSPORTER-RELATED"/>
    <property type="match status" value="1"/>
</dbReference>
<gene>
    <name evidence="7" type="ORF">OIE46_02595</name>
</gene>
<organism evidence="7 8">
    <name type="scientific">Mycoplasmopsis synoviae</name>
    <name type="common">Mycoplasma synoviae</name>
    <dbReference type="NCBI Taxonomy" id="2109"/>
    <lineage>
        <taxon>Bacteria</taxon>
        <taxon>Bacillati</taxon>
        <taxon>Mycoplasmatota</taxon>
        <taxon>Mycoplasmoidales</taxon>
        <taxon>Metamycoplasmataceae</taxon>
        <taxon>Mycoplasmopsis</taxon>
    </lineage>
</organism>
<feature type="transmembrane region" description="Helical" evidence="6">
    <location>
        <begin position="255"/>
        <end position="277"/>
    </location>
</feature>
<evidence type="ECO:0000313" key="8">
    <source>
        <dbReference type="Proteomes" id="UP001164481"/>
    </source>
</evidence>
<reference evidence="7" key="1">
    <citation type="submission" date="2022-10" db="EMBL/GenBank/DDBJ databases">
        <authorList>
            <person name="Wei X."/>
        </authorList>
    </citation>
    <scope>NUCLEOTIDE SEQUENCE</scope>
    <source>
        <strain evidence="7">SD2</strain>
    </source>
</reference>
<evidence type="ECO:0000256" key="4">
    <source>
        <dbReference type="ARBA" id="ARBA00022989"/>
    </source>
</evidence>
<dbReference type="InterPro" id="IPR050367">
    <property type="entry name" value="APC_superfamily"/>
</dbReference>
<feature type="transmembrane region" description="Helical" evidence="6">
    <location>
        <begin position="149"/>
        <end position="167"/>
    </location>
</feature>
<keyword evidence="5 6" id="KW-0472">Membrane</keyword>
<proteinExistence type="predicted"/>
<feature type="transmembrane region" description="Helical" evidence="6">
    <location>
        <begin position="104"/>
        <end position="129"/>
    </location>
</feature>
<dbReference type="EMBL" id="CP107525">
    <property type="protein sequence ID" value="UZW64245.1"/>
    <property type="molecule type" value="Genomic_DNA"/>
</dbReference>
<evidence type="ECO:0000256" key="3">
    <source>
        <dbReference type="ARBA" id="ARBA00022692"/>
    </source>
</evidence>
<feature type="transmembrane region" description="Helical" evidence="6">
    <location>
        <begin position="174"/>
        <end position="198"/>
    </location>
</feature>
<dbReference type="PIRSF" id="PIRSF006060">
    <property type="entry name" value="AA_transporter"/>
    <property type="match status" value="1"/>
</dbReference>
<dbReference type="Proteomes" id="UP001164481">
    <property type="component" value="Chromosome"/>
</dbReference>
<feature type="transmembrane region" description="Helical" evidence="6">
    <location>
        <begin position="12"/>
        <end position="33"/>
    </location>
</feature>
<dbReference type="RefSeq" id="WP_154221740.1">
    <property type="nucleotide sequence ID" value="NZ_CP034544.1"/>
</dbReference>
<keyword evidence="4 6" id="KW-1133">Transmembrane helix</keyword>
<feature type="transmembrane region" description="Helical" evidence="6">
    <location>
        <begin position="391"/>
        <end position="412"/>
    </location>
</feature>
<dbReference type="InterPro" id="IPR002293">
    <property type="entry name" value="AA/rel_permease1"/>
</dbReference>
<evidence type="ECO:0000313" key="7">
    <source>
        <dbReference type="EMBL" id="UZW64245.1"/>
    </source>
</evidence>
<feature type="transmembrane region" description="Helical" evidence="6">
    <location>
        <begin position="218"/>
        <end position="235"/>
    </location>
</feature>
<dbReference type="PANTHER" id="PTHR42770:SF18">
    <property type="entry name" value="ARGININE_AGMATINE ANTIPORTER"/>
    <property type="match status" value="1"/>
</dbReference>
<dbReference type="AlphaFoldDB" id="A0AAX3EZ35"/>
<dbReference type="GO" id="GO:0005886">
    <property type="term" value="C:plasma membrane"/>
    <property type="evidence" value="ECO:0007669"/>
    <property type="project" value="UniProtKB-SubCell"/>
</dbReference>
<evidence type="ECO:0000256" key="6">
    <source>
        <dbReference type="SAM" id="Phobius"/>
    </source>
</evidence>
<feature type="transmembrane region" description="Helical" evidence="6">
    <location>
        <begin position="289"/>
        <end position="311"/>
    </location>
</feature>
<evidence type="ECO:0000256" key="1">
    <source>
        <dbReference type="ARBA" id="ARBA00004651"/>
    </source>
</evidence>
<feature type="transmembrane region" description="Helical" evidence="6">
    <location>
        <begin position="353"/>
        <end position="371"/>
    </location>
</feature>
<comment type="subcellular location">
    <subcellularLocation>
        <location evidence="1">Cell membrane</location>
        <topology evidence="1">Multi-pass membrane protein</topology>
    </subcellularLocation>
</comment>
<evidence type="ECO:0000256" key="5">
    <source>
        <dbReference type="ARBA" id="ARBA00023136"/>
    </source>
</evidence>
<feature type="transmembrane region" description="Helical" evidence="6">
    <location>
        <begin position="461"/>
        <end position="478"/>
    </location>
</feature>
<dbReference type="Pfam" id="PF13520">
    <property type="entry name" value="AA_permease_2"/>
    <property type="match status" value="1"/>
</dbReference>
<keyword evidence="2" id="KW-1003">Cell membrane</keyword>
<feature type="transmembrane region" description="Helical" evidence="6">
    <location>
        <begin position="39"/>
        <end position="59"/>
    </location>
</feature>
<reference evidence="7" key="2">
    <citation type="submission" date="2022-11" db="EMBL/GenBank/DDBJ databases">
        <title>complete genomes of mycoplasma synoviae ZX313 strain and SD2 strain.</title>
        <authorList>
            <person name="Zhong Q."/>
        </authorList>
    </citation>
    <scope>NUCLEOTIDE SEQUENCE</scope>
    <source>
        <strain evidence="7">SD2</strain>
    </source>
</reference>
<sequence>MISKNKKYLSAKYFAFFTINFVVGFGFIATIFNVLEKKVYGFVVLAAASFIAFGVLLVFSRLSDTYKETYGGSYAYSKDLMYEIDSKGNRVLGTKKSHQVYKHLTFFTGWTQFIQGPILSATSPIFLVAILEPFFRNSDGTSNEVTINIIRGVSFLVYIILILITTFGLRINRWVVLAAASVKWLILLFSLILGVYLISQGNIYSSNLTLTKSDEEKISFYLVISSVLTFMYAYGGIEGVSAISKDVKAKSFRKILMYSFVFIFVFYVVFYLILLGIKTEYNGQKIDQIRNIFSAVWGLSGAVFFAVGIFFQQVSSKISGTVTIARSVAPMAEDKFLPVSLAKTNSKNEFKNAIWFSTAITIFSLVIFYVIPLVLKANGYEEPSSYLSQVVNIGTIPFLVQYLLTFIIAFILEHKKRITKIPLWEKIIYVLASIAIIVVLAVYIFPVIANEKWSASNTITLVSYSGFTLLGYVFYFATRKYYKNKKLKNN</sequence>
<dbReference type="GO" id="GO:0022857">
    <property type="term" value="F:transmembrane transporter activity"/>
    <property type="evidence" value="ECO:0007669"/>
    <property type="project" value="InterPro"/>
</dbReference>
<accession>A0AAX3EZ35</accession>
<keyword evidence="3 6" id="KW-0812">Transmembrane</keyword>
<dbReference type="Gene3D" id="1.20.1740.10">
    <property type="entry name" value="Amino acid/polyamine transporter I"/>
    <property type="match status" value="1"/>
</dbReference>